<dbReference type="CDD" id="cd13669">
    <property type="entry name" value="PBP2_TRAP_TM0322_like"/>
    <property type="match status" value="1"/>
</dbReference>
<dbReference type="Pfam" id="PF03480">
    <property type="entry name" value="DctP"/>
    <property type="match status" value="1"/>
</dbReference>
<dbReference type="PROSITE" id="PS51257">
    <property type="entry name" value="PROKAR_LIPOPROTEIN"/>
    <property type="match status" value="1"/>
</dbReference>
<dbReference type="PANTHER" id="PTHR33376">
    <property type="match status" value="1"/>
</dbReference>
<accession>A0A1G8PJX0</accession>
<dbReference type="STRING" id="930129.SAMN05216352_1157"/>
<name>A0A1G8PJX0_9BACI</name>
<dbReference type="PANTHER" id="PTHR33376:SF3">
    <property type="entry name" value="C4-DICARBOXYLATE-BINDING PROTEIN"/>
    <property type="match status" value="1"/>
</dbReference>
<evidence type="ECO:0000256" key="2">
    <source>
        <dbReference type="SAM" id="SignalP"/>
    </source>
</evidence>
<evidence type="ECO:0000256" key="1">
    <source>
        <dbReference type="ARBA" id="ARBA00022729"/>
    </source>
</evidence>
<feature type="signal peptide" evidence="2">
    <location>
        <begin position="1"/>
        <end position="18"/>
    </location>
</feature>
<dbReference type="InterPro" id="IPR038404">
    <property type="entry name" value="TRAP_DctP_sf"/>
</dbReference>
<dbReference type="InterPro" id="IPR018389">
    <property type="entry name" value="DctP_fam"/>
</dbReference>
<feature type="chain" id="PRO_5038632389" evidence="2">
    <location>
        <begin position="19"/>
        <end position="339"/>
    </location>
</feature>
<evidence type="ECO:0000313" key="3">
    <source>
        <dbReference type="EMBL" id="SDI92773.1"/>
    </source>
</evidence>
<proteinExistence type="predicted"/>
<keyword evidence="1 2" id="KW-0732">Signal</keyword>
<keyword evidence="4" id="KW-1185">Reference proteome</keyword>
<evidence type="ECO:0000313" key="4">
    <source>
        <dbReference type="Proteomes" id="UP000199017"/>
    </source>
</evidence>
<organism evidence="3 4">
    <name type="scientific">Alteribacillus bidgolensis</name>
    <dbReference type="NCBI Taxonomy" id="930129"/>
    <lineage>
        <taxon>Bacteria</taxon>
        <taxon>Bacillati</taxon>
        <taxon>Bacillota</taxon>
        <taxon>Bacilli</taxon>
        <taxon>Bacillales</taxon>
        <taxon>Bacillaceae</taxon>
        <taxon>Alteribacillus</taxon>
    </lineage>
</organism>
<dbReference type="RefSeq" id="WP_091587383.1">
    <property type="nucleotide sequence ID" value="NZ_FNDU01000015.1"/>
</dbReference>
<sequence length="339" mass="37696">MKNNILFILAILFLTVLAACQGDNSNASSSEENGGSSEGEYTLRVGITQNDQNAEFKGIEQFKEGVEERTNGDITVETYHSDQLASIPDLIEQASTGTNVGTITDAGQIGDIKNEFYILQSPYMFEDYEEIDKFLESDPYHEWVEEFKDNGLQILSFNFKLGERNLATNTKIETPEDLEGNVIRTNGSQIVNATVSGMGGSPSGMPWTEAYPGLEQGVIDGVEAHNLAIYESSLYEVIDHIAKTNHYQLVSGMVVSADWFSNLPEEYQDILIEEAQLAGDTASEIATEQSQEYEQAMKEEGVEFIEVDREKFKERAEDAFSEIGLEDVKAEIDEVLDNE</sequence>
<reference evidence="3 4" key="1">
    <citation type="submission" date="2016-10" db="EMBL/GenBank/DDBJ databases">
        <authorList>
            <person name="de Groot N.N."/>
        </authorList>
    </citation>
    <scope>NUCLEOTIDE SEQUENCE [LARGE SCALE GENOMIC DNA]</scope>
    <source>
        <strain evidence="4">P4B,CCM 7963,CECT 7998,DSM 25260,IBRC-M 10614,KCTC 13821</strain>
    </source>
</reference>
<dbReference type="NCBIfam" id="NF037995">
    <property type="entry name" value="TRAP_S1"/>
    <property type="match status" value="1"/>
</dbReference>
<gene>
    <name evidence="3" type="ORF">SAMN05216352_1157</name>
</gene>
<protein>
    <submittedName>
        <fullName evidence="3">TRAP-type C4-dicarboxylate transport system, substrate-binding protein</fullName>
    </submittedName>
</protein>
<dbReference type="OrthoDB" id="2087at2"/>
<dbReference type="GO" id="GO:0055085">
    <property type="term" value="P:transmembrane transport"/>
    <property type="evidence" value="ECO:0007669"/>
    <property type="project" value="InterPro"/>
</dbReference>
<dbReference type="Proteomes" id="UP000199017">
    <property type="component" value="Unassembled WGS sequence"/>
</dbReference>
<dbReference type="Gene3D" id="3.40.190.170">
    <property type="entry name" value="Bacterial extracellular solute-binding protein, family 7"/>
    <property type="match status" value="1"/>
</dbReference>
<dbReference type="AlphaFoldDB" id="A0A1G8PJX0"/>
<dbReference type="EMBL" id="FNDU01000015">
    <property type="protein sequence ID" value="SDI92773.1"/>
    <property type="molecule type" value="Genomic_DNA"/>
</dbReference>